<dbReference type="Proteomes" id="UP001201812">
    <property type="component" value="Unassembled WGS sequence"/>
</dbReference>
<reference evidence="2" key="1">
    <citation type="submission" date="2022-01" db="EMBL/GenBank/DDBJ databases">
        <title>Genome Sequence Resource for Two Populations of Ditylenchus destructor, the Migratory Endoparasitic Phytonematode.</title>
        <authorList>
            <person name="Zhang H."/>
            <person name="Lin R."/>
            <person name="Xie B."/>
        </authorList>
    </citation>
    <scope>NUCLEOTIDE SEQUENCE</scope>
    <source>
        <strain evidence="2">BazhouSP</strain>
    </source>
</reference>
<evidence type="ECO:0000313" key="2">
    <source>
        <dbReference type="EMBL" id="KAI1710401.1"/>
    </source>
</evidence>
<dbReference type="PANTHER" id="PTHR34492:SF2">
    <property type="entry name" value="G PROTEIN-COUPLED RECEPTOR"/>
    <property type="match status" value="1"/>
</dbReference>
<keyword evidence="1" id="KW-1133">Transmembrane helix</keyword>
<keyword evidence="1" id="KW-0812">Transmembrane</keyword>
<gene>
    <name evidence="2" type="ORF">DdX_10760</name>
</gene>
<keyword evidence="1" id="KW-0472">Membrane</keyword>
<protein>
    <submittedName>
        <fullName evidence="2">CBR-GUR-5 protein</fullName>
    </submittedName>
</protein>
<keyword evidence="3" id="KW-1185">Reference proteome</keyword>
<feature type="transmembrane region" description="Helical" evidence="1">
    <location>
        <begin position="272"/>
        <end position="290"/>
    </location>
</feature>
<sequence length="323" mass="36906">MFIFCWQRTGAVQSIEQAIKQCGVDNKSNFLVSLKIKTNTLRFLKIMALVGLFGVARTTGGNIERAIAQGIGIMDPTMGLHRFDFVYRVIGFYEHWVINCTVCYFASSIRGITIQVKEFNREFQELFETPYKFDNLAGRILTFLTSHKVLMQKVKVIDKTFKMFAFCILLTNVPMTVFGAITLVRRESLLAFVFALYDLVFCILQLTAFTIVPAQLYAELHMLPSYIDWSSSIWTHFDPHMFQIARAYIENVDKLNVGVSFGGLVIIRKSSILMALVLVVPYVILSYQLYIESSRNSHQYNIVTKALNGSSNHHPWFAKSINN</sequence>
<organism evidence="2 3">
    <name type="scientific">Ditylenchus destructor</name>
    <dbReference type="NCBI Taxonomy" id="166010"/>
    <lineage>
        <taxon>Eukaryota</taxon>
        <taxon>Metazoa</taxon>
        <taxon>Ecdysozoa</taxon>
        <taxon>Nematoda</taxon>
        <taxon>Chromadorea</taxon>
        <taxon>Rhabditida</taxon>
        <taxon>Tylenchina</taxon>
        <taxon>Tylenchomorpha</taxon>
        <taxon>Sphaerularioidea</taxon>
        <taxon>Anguinidae</taxon>
        <taxon>Anguininae</taxon>
        <taxon>Ditylenchus</taxon>
    </lineage>
</organism>
<evidence type="ECO:0000256" key="1">
    <source>
        <dbReference type="SAM" id="Phobius"/>
    </source>
</evidence>
<evidence type="ECO:0000313" key="3">
    <source>
        <dbReference type="Proteomes" id="UP001201812"/>
    </source>
</evidence>
<name>A0AAD4R1W6_9BILA</name>
<accession>A0AAD4R1W6</accession>
<feature type="transmembrane region" description="Helical" evidence="1">
    <location>
        <begin position="189"/>
        <end position="212"/>
    </location>
</feature>
<proteinExistence type="predicted"/>
<feature type="transmembrane region" description="Helical" evidence="1">
    <location>
        <begin position="163"/>
        <end position="183"/>
    </location>
</feature>
<dbReference type="EMBL" id="JAKKPZ010000026">
    <property type="protein sequence ID" value="KAI1710401.1"/>
    <property type="molecule type" value="Genomic_DNA"/>
</dbReference>
<dbReference type="PANTHER" id="PTHR34492">
    <property type="entry name" value="GUSTATORY RECEPTOR FAMILY"/>
    <property type="match status" value="1"/>
</dbReference>
<dbReference type="AlphaFoldDB" id="A0AAD4R1W6"/>
<comment type="caution">
    <text evidence="2">The sequence shown here is derived from an EMBL/GenBank/DDBJ whole genome shotgun (WGS) entry which is preliminary data.</text>
</comment>